<reference evidence="9 10" key="1">
    <citation type="submission" date="2016-06" db="EMBL/GenBank/DDBJ databases">
        <title>Draft genome sequence of Flavobacterium succinicans strain DD5b.</title>
        <authorList>
            <person name="Poehlein A."/>
            <person name="Daniel R."/>
            <person name="Simeonova D.D."/>
        </authorList>
    </citation>
    <scope>NUCLEOTIDE SEQUENCE [LARGE SCALE GENOMIC DNA]</scope>
    <source>
        <strain evidence="9 10">DD5b</strain>
    </source>
</reference>
<dbReference type="Gene3D" id="3.30.379.10">
    <property type="entry name" value="Chitobiase/beta-hexosaminidase domain 2-like"/>
    <property type="match status" value="1"/>
</dbReference>
<dbReference type="InterPro" id="IPR029018">
    <property type="entry name" value="Hex-like_dom2"/>
</dbReference>
<dbReference type="PRINTS" id="PR00738">
    <property type="entry name" value="GLHYDRLASE20"/>
</dbReference>
<evidence type="ECO:0000256" key="5">
    <source>
        <dbReference type="ARBA" id="ARBA00023295"/>
    </source>
</evidence>
<dbReference type="PATRIC" id="fig|29536.5.peg.2138"/>
<evidence type="ECO:0000313" key="9">
    <source>
        <dbReference type="EMBL" id="OAZ03770.1"/>
    </source>
</evidence>
<keyword evidence="10" id="KW-1185">Reference proteome</keyword>
<evidence type="ECO:0000256" key="3">
    <source>
        <dbReference type="ARBA" id="ARBA00012663"/>
    </source>
</evidence>
<evidence type="ECO:0000313" key="10">
    <source>
        <dbReference type="Proteomes" id="UP000093807"/>
    </source>
</evidence>
<dbReference type="SUPFAM" id="SSF55545">
    <property type="entry name" value="beta-N-acetylhexosaminidase-like domain"/>
    <property type="match status" value="1"/>
</dbReference>
<dbReference type="InterPro" id="IPR017853">
    <property type="entry name" value="GH"/>
</dbReference>
<comment type="caution">
    <text evidence="9">The sequence shown here is derived from an EMBL/GenBank/DDBJ whole genome shotgun (WGS) entry which is preliminary data.</text>
</comment>
<dbReference type="Pfam" id="PF13287">
    <property type="entry name" value="Fn3_assoc"/>
    <property type="match status" value="1"/>
</dbReference>
<dbReference type="GO" id="GO:0016020">
    <property type="term" value="C:membrane"/>
    <property type="evidence" value="ECO:0007669"/>
    <property type="project" value="TreeGrafter"/>
</dbReference>
<comment type="similarity">
    <text evidence="2">Belongs to the glycosyl hydrolase 20 family.</text>
</comment>
<protein>
    <recommendedName>
        <fullName evidence="3">beta-N-acetylhexosaminidase</fullName>
        <ecNumber evidence="3">3.2.1.52</ecNumber>
    </recommendedName>
</protein>
<dbReference type="GO" id="GO:0004563">
    <property type="term" value="F:beta-N-acetylhexosaminidase activity"/>
    <property type="evidence" value="ECO:0007669"/>
    <property type="project" value="UniProtKB-EC"/>
</dbReference>
<dbReference type="Pfam" id="PF00728">
    <property type="entry name" value="Glyco_hydro_20"/>
    <property type="match status" value="1"/>
</dbReference>
<dbReference type="CDD" id="cd06563">
    <property type="entry name" value="GH20_chitobiase-like"/>
    <property type="match status" value="1"/>
</dbReference>
<dbReference type="InterPro" id="IPR026876">
    <property type="entry name" value="Fn3_assoc_repeat"/>
</dbReference>
<dbReference type="Pfam" id="PF02838">
    <property type="entry name" value="Glyco_hydro_20b"/>
    <property type="match status" value="1"/>
</dbReference>
<evidence type="ECO:0000256" key="1">
    <source>
        <dbReference type="ARBA" id="ARBA00001231"/>
    </source>
</evidence>
<dbReference type="InterPro" id="IPR015882">
    <property type="entry name" value="HEX_bac_N"/>
</dbReference>
<dbReference type="AlphaFoldDB" id="A0A199XQ50"/>
<feature type="domain" description="Beta-hexosaminidase bacterial type N-terminal" evidence="8">
    <location>
        <begin position="21"/>
        <end position="151"/>
    </location>
</feature>
<dbReference type="PANTHER" id="PTHR22600:SF57">
    <property type="entry name" value="BETA-N-ACETYLHEXOSAMINIDASE"/>
    <property type="match status" value="1"/>
</dbReference>
<organism evidence="9 10">
    <name type="scientific">Flavobacterium succinicans</name>
    <dbReference type="NCBI Taxonomy" id="29536"/>
    <lineage>
        <taxon>Bacteria</taxon>
        <taxon>Pseudomonadati</taxon>
        <taxon>Bacteroidota</taxon>
        <taxon>Flavobacteriia</taxon>
        <taxon>Flavobacteriales</taxon>
        <taxon>Flavobacteriaceae</taxon>
        <taxon>Flavobacterium</taxon>
    </lineage>
</organism>
<dbReference type="SUPFAM" id="SSF51445">
    <property type="entry name" value="(Trans)glycosidases"/>
    <property type="match status" value="1"/>
</dbReference>
<evidence type="ECO:0000256" key="2">
    <source>
        <dbReference type="ARBA" id="ARBA00006285"/>
    </source>
</evidence>
<dbReference type="RefSeq" id="WP_064715828.1">
    <property type="nucleotide sequence ID" value="NZ_JMTM01000053.1"/>
</dbReference>
<feature type="domain" description="Glycoside hydrolase family 20 catalytic" evidence="7">
    <location>
        <begin position="154"/>
        <end position="509"/>
    </location>
</feature>
<sequence>MKIKITSALFFLIGYTLLAQHSIIPTPVNYIAQKGIFVFTPKTKVYLISSNSELRQIIDLHFRSFFGAGVMVSSEKPKSNSNYISLEINKTQDASVGKEGYTLDANEKTIELKANTITGLFYALQTFDQLFPVEELSKESISIPACKIKDYPRFGWRGLMLDVSRHFFSISEVKEYIDWMSKYKFNVLHWHLTDDNGWRIQIKALPKLTEIGAWRVERFGLFGEREAPNQAEKTPYGGFYTQDEIKDVIKYASERKISILPEIDVPGHSMALLAAYPELSTKKEPKMVNPGSKFSEWHGDGTFTMTIENSLNPSDERVYALLDTIFGEIASLFPGQYIHLGGDECYHGYWEKDANCQALMKKENLKNSKELQSYFIKKIEKIISSKGKKVIGWDEILEGGLADGVAVMSWRSIESGIKAAKMGHEVVMSPTKHAYLDYIQGDSSVEVPIYASLSLKKAYEFEPAPAEVDPKYILGGQANLWTENVPTIQHAFYMTYPRAFAISESVWSPSKNKNWDDFSKRVEQHFKRFDGIEKPICKAVYDPIVETKNEGNKMICTLSSELSNVDLYYTIDGSFPAKYSPKYTKPFEIPNGEIIFRVVAYRNGIQIGRMLTISKELLKKRLEQ</sequence>
<proteinExistence type="inferred from homology"/>
<gene>
    <name evidence="9" type="primary">exo I_4</name>
    <name evidence="9" type="ORF">FLB_20480</name>
</gene>
<dbReference type="EMBL" id="JMTM01000053">
    <property type="protein sequence ID" value="OAZ03770.1"/>
    <property type="molecule type" value="Genomic_DNA"/>
</dbReference>
<dbReference type="GO" id="GO:0005975">
    <property type="term" value="P:carbohydrate metabolic process"/>
    <property type="evidence" value="ECO:0007669"/>
    <property type="project" value="InterPro"/>
</dbReference>
<feature type="active site" description="Proton donor" evidence="6">
    <location>
        <position position="344"/>
    </location>
</feature>
<dbReference type="InterPro" id="IPR015883">
    <property type="entry name" value="Glyco_hydro_20_cat"/>
</dbReference>
<evidence type="ECO:0000256" key="6">
    <source>
        <dbReference type="PIRSR" id="PIRSR625705-1"/>
    </source>
</evidence>
<dbReference type="PANTHER" id="PTHR22600">
    <property type="entry name" value="BETA-HEXOSAMINIDASE"/>
    <property type="match status" value="1"/>
</dbReference>
<comment type="catalytic activity">
    <reaction evidence="1">
        <text>Hydrolysis of terminal non-reducing N-acetyl-D-hexosamine residues in N-acetyl-beta-D-hexosaminides.</text>
        <dbReference type="EC" id="3.2.1.52"/>
    </reaction>
</comment>
<keyword evidence="5 9" id="KW-0326">Glycosidase</keyword>
<dbReference type="EC" id="3.2.1.52" evidence="3"/>
<evidence type="ECO:0000259" key="8">
    <source>
        <dbReference type="Pfam" id="PF02838"/>
    </source>
</evidence>
<dbReference type="Proteomes" id="UP000093807">
    <property type="component" value="Unassembled WGS sequence"/>
</dbReference>
<dbReference type="InterPro" id="IPR025705">
    <property type="entry name" value="Beta_hexosaminidase_sua/sub"/>
</dbReference>
<dbReference type="OrthoDB" id="9763537at2"/>
<dbReference type="GO" id="GO:0030203">
    <property type="term" value="P:glycosaminoglycan metabolic process"/>
    <property type="evidence" value="ECO:0007669"/>
    <property type="project" value="TreeGrafter"/>
</dbReference>
<evidence type="ECO:0000259" key="7">
    <source>
        <dbReference type="Pfam" id="PF00728"/>
    </source>
</evidence>
<name>A0A199XQ50_9FLAO</name>
<accession>A0A199XQ50</accession>
<dbReference type="Gene3D" id="3.20.20.80">
    <property type="entry name" value="Glycosidases"/>
    <property type="match status" value="1"/>
</dbReference>
<evidence type="ECO:0000256" key="4">
    <source>
        <dbReference type="ARBA" id="ARBA00022801"/>
    </source>
</evidence>
<keyword evidence="4 9" id="KW-0378">Hydrolase</keyword>